<dbReference type="InterPro" id="IPR036890">
    <property type="entry name" value="HATPase_C_sf"/>
</dbReference>
<dbReference type="InterPro" id="IPR011712">
    <property type="entry name" value="Sig_transdc_His_kin_sub3_dim/P"/>
</dbReference>
<keyword evidence="3" id="KW-0597">Phosphoprotein</keyword>
<accession>A0A937FC96</accession>
<sequence length="389" mass="45118">MFEKLNKEKYMLFLRYGYILIFLFSFVRENSNKLGINHIILILIFIINNQLRYFIFPKKLAYSIPSFMVEIIMAFYLFNFAGSYGSIVFILILMDIIYEFNSIFAYIFVLAITLLLIYTKNINLIIYWAVGVSPIIILLVRIKDEEERKVEAQDLYDRLRKKDEELKKANKELESYVNTIEEITLLRERNRISREIHDNVGHALSTIIIQLGAIEKIAKVNGDEASLMANNLGEFAKESMARVRGAVRAMKPRELEEYEGIVAISEMIKNFEKLTSVNVKFRVSNKVWKLNADQTMVIYRIIQEFLSNSIRHGKATEVRIFLNFLEDGLRLHLKDNGVGSKEVVPGVGLRSIKERVAAWAGTLEYHTNEDKGFELIVTMEKSKLNLDEV</sequence>
<keyword evidence="5" id="KW-0547">Nucleotide-binding</keyword>
<keyword evidence="14" id="KW-1185">Reference proteome</keyword>
<comment type="catalytic activity">
    <reaction evidence="1">
        <text>ATP + protein L-histidine = ADP + protein N-phospho-L-histidine.</text>
        <dbReference type="EC" id="2.7.13.3"/>
    </reaction>
</comment>
<evidence type="ECO:0000256" key="4">
    <source>
        <dbReference type="ARBA" id="ARBA00022679"/>
    </source>
</evidence>
<dbReference type="InterPro" id="IPR003594">
    <property type="entry name" value="HATPase_dom"/>
</dbReference>
<dbReference type="PANTHER" id="PTHR24421:SF10">
    <property type="entry name" value="NITRATE_NITRITE SENSOR PROTEIN NARQ"/>
    <property type="match status" value="1"/>
</dbReference>
<evidence type="ECO:0000256" key="2">
    <source>
        <dbReference type="ARBA" id="ARBA00012438"/>
    </source>
</evidence>
<keyword evidence="10" id="KW-0812">Transmembrane</keyword>
<dbReference type="Gene3D" id="3.30.565.10">
    <property type="entry name" value="Histidine kinase-like ATPase, C-terminal domain"/>
    <property type="match status" value="1"/>
</dbReference>
<dbReference type="AlphaFoldDB" id="A0A937FC96"/>
<keyword evidence="4" id="KW-0808">Transferase</keyword>
<evidence type="ECO:0000256" key="6">
    <source>
        <dbReference type="ARBA" id="ARBA00022777"/>
    </source>
</evidence>
<dbReference type="PANTHER" id="PTHR24421">
    <property type="entry name" value="NITRATE/NITRITE SENSOR PROTEIN NARX-RELATED"/>
    <property type="match status" value="1"/>
</dbReference>
<organism evidence="13 14">
    <name type="scientific">Clostridium paridis</name>
    <dbReference type="NCBI Taxonomy" id="2803863"/>
    <lineage>
        <taxon>Bacteria</taxon>
        <taxon>Bacillati</taxon>
        <taxon>Bacillota</taxon>
        <taxon>Clostridia</taxon>
        <taxon>Eubacteriales</taxon>
        <taxon>Clostridiaceae</taxon>
        <taxon>Clostridium</taxon>
    </lineage>
</organism>
<keyword evidence="10" id="KW-1133">Transmembrane helix</keyword>
<keyword evidence="8" id="KW-0902">Two-component regulatory system</keyword>
<comment type="caution">
    <text evidence="13">The sequence shown here is derived from an EMBL/GenBank/DDBJ whole genome shotgun (WGS) entry which is preliminary data.</text>
</comment>
<evidence type="ECO:0000256" key="9">
    <source>
        <dbReference type="SAM" id="Coils"/>
    </source>
</evidence>
<evidence type="ECO:0000256" key="7">
    <source>
        <dbReference type="ARBA" id="ARBA00022840"/>
    </source>
</evidence>
<reference evidence="13" key="1">
    <citation type="submission" date="2021-01" db="EMBL/GenBank/DDBJ databases">
        <title>Genome public.</title>
        <authorList>
            <person name="Liu C."/>
            <person name="Sun Q."/>
        </authorList>
    </citation>
    <scope>NUCLEOTIDE SEQUENCE</scope>
    <source>
        <strain evidence="13">YIM B02565</strain>
    </source>
</reference>
<dbReference type="InterPro" id="IPR050482">
    <property type="entry name" value="Sensor_HK_TwoCompSys"/>
</dbReference>
<evidence type="ECO:0000259" key="11">
    <source>
        <dbReference type="Pfam" id="PF02518"/>
    </source>
</evidence>
<feature type="transmembrane region" description="Helical" evidence="10">
    <location>
        <begin position="34"/>
        <end position="55"/>
    </location>
</feature>
<keyword evidence="6 13" id="KW-0418">Kinase</keyword>
<feature type="transmembrane region" description="Helical" evidence="10">
    <location>
        <begin position="12"/>
        <end position="28"/>
    </location>
</feature>
<evidence type="ECO:0000259" key="12">
    <source>
        <dbReference type="Pfam" id="PF07730"/>
    </source>
</evidence>
<evidence type="ECO:0000256" key="8">
    <source>
        <dbReference type="ARBA" id="ARBA00023012"/>
    </source>
</evidence>
<dbReference type="RefSeq" id="WP_202766641.1">
    <property type="nucleotide sequence ID" value="NZ_JAESWA010000019.1"/>
</dbReference>
<dbReference type="Pfam" id="PF07730">
    <property type="entry name" value="HisKA_3"/>
    <property type="match status" value="1"/>
</dbReference>
<feature type="domain" description="Signal transduction histidine kinase subgroup 3 dimerisation and phosphoacceptor" evidence="12">
    <location>
        <begin position="188"/>
        <end position="255"/>
    </location>
</feature>
<keyword evidence="9" id="KW-0175">Coiled coil</keyword>
<feature type="domain" description="Histidine kinase/HSP90-like ATPase" evidence="11">
    <location>
        <begin position="298"/>
        <end position="380"/>
    </location>
</feature>
<dbReference type="GO" id="GO:0000155">
    <property type="term" value="F:phosphorelay sensor kinase activity"/>
    <property type="evidence" value="ECO:0007669"/>
    <property type="project" value="InterPro"/>
</dbReference>
<name>A0A937FC96_9CLOT</name>
<evidence type="ECO:0000313" key="14">
    <source>
        <dbReference type="Proteomes" id="UP000623681"/>
    </source>
</evidence>
<dbReference type="Pfam" id="PF02518">
    <property type="entry name" value="HATPase_c"/>
    <property type="match status" value="1"/>
</dbReference>
<feature type="transmembrane region" description="Helical" evidence="10">
    <location>
        <begin position="67"/>
        <end position="94"/>
    </location>
</feature>
<evidence type="ECO:0000256" key="5">
    <source>
        <dbReference type="ARBA" id="ARBA00022741"/>
    </source>
</evidence>
<keyword evidence="10" id="KW-0472">Membrane</keyword>
<feature type="transmembrane region" description="Helical" evidence="10">
    <location>
        <begin position="100"/>
        <end position="118"/>
    </location>
</feature>
<dbReference type="EC" id="2.7.13.3" evidence="2"/>
<dbReference type="CDD" id="cd16917">
    <property type="entry name" value="HATPase_UhpB-NarQ-NarX-like"/>
    <property type="match status" value="1"/>
</dbReference>
<evidence type="ECO:0000256" key="10">
    <source>
        <dbReference type="SAM" id="Phobius"/>
    </source>
</evidence>
<dbReference type="GO" id="GO:0005524">
    <property type="term" value="F:ATP binding"/>
    <property type="evidence" value="ECO:0007669"/>
    <property type="project" value="UniProtKB-KW"/>
</dbReference>
<evidence type="ECO:0000256" key="1">
    <source>
        <dbReference type="ARBA" id="ARBA00000085"/>
    </source>
</evidence>
<proteinExistence type="predicted"/>
<dbReference type="GO" id="GO:0046983">
    <property type="term" value="F:protein dimerization activity"/>
    <property type="evidence" value="ECO:0007669"/>
    <property type="project" value="InterPro"/>
</dbReference>
<dbReference type="SUPFAM" id="SSF55874">
    <property type="entry name" value="ATPase domain of HSP90 chaperone/DNA topoisomerase II/histidine kinase"/>
    <property type="match status" value="1"/>
</dbReference>
<feature type="transmembrane region" description="Helical" evidence="10">
    <location>
        <begin position="125"/>
        <end position="142"/>
    </location>
</feature>
<keyword evidence="7" id="KW-0067">ATP-binding</keyword>
<dbReference type="EMBL" id="JAESWA010000019">
    <property type="protein sequence ID" value="MBL4931254.1"/>
    <property type="molecule type" value="Genomic_DNA"/>
</dbReference>
<evidence type="ECO:0000313" key="13">
    <source>
        <dbReference type="EMBL" id="MBL4931254.1"/>
    </source>
</evidence>
<protein>
    <recommendedName>
        <fullName evidence="2">histidine kinase</fullName>
        <ecNumber evidence="2">2.7.13.3</ecNumber>
    </recommendedName>
</protein>
<dbReference type="GO" id="GO:0016020">
    <property type="term" value="C:membrane"/>
    <property type="evidence" value="ECO:0007669"/>
    <property type="project" value="InterPro"/>
</dbReference>
<evidence type="ECO:0000256" key="3">
    <source>
        <dbReference type="ARBA" id="ARBA00022553"/>
    </source>
</evidence>
<gene>
    <name evidence="13" type="ORF">JK634_05515</name>
</gene>
<feature type="coiled-coil region" evidence="9">
    <location>
        <begin position="142"/>
        <end position="186"/>
    </location>
</feature>
<dbReference type="Proteomes" id="UP000623681">
    <property type="component" value="Unassembled WGS sequence"/>
</dbReference>
<dbReference type="Gene3D" id="1.20.5.1930">
    <property type="match status" value="1"/>
</dbReference>